<evidence type="ECO:0000313" key="1">
    <source>
        <dbReference type="EMBL" id="KEI43746.1"/>
    </source>
</evidence>
<gene>
    <name evidence="1" type="ORF">GU90_14110</name>
</gene>
<dbReference type="RefSeq" id="WP_029722162.1">
    <property type="nucleotide sequence ID" value="NZ_JAJUIW010000036.1"/>
</dbReference>
<reference evidence="1 2" key="1">
    <citation type="submission" date="2014-06" db="EMBL/GenBank/DDBJ databases">
        <title>Saccharopolyspora rectivirgula DSM-43113 Genome sequencing.</title>
        <authorList>
            <person name="Barrera C."/>
            <person name="Millon L."/>
            <person name="Rognon B."/>
            <person name="Zaugg C."/>
            <person name="Monod M."/>
        </authorList>
    </citation>
    <scope>NUCLEOTIDE SEQUENCE [LARGE SCALE GENOMIC DNA]</scope>
    <source>
        <strain evidence="1 2">DSM 43113</strain>
    </source>
</reference>
<keyword evidence="2" id="KW-1185">Reference proteome</keyword>
<dbReference type="OrthoDB" id="7876709at2"/>
<organism evidence="1 2">
    <name type="scientific">Saccharopolyspora rectivirgula</name>
    <dbReference type="NCBI Taxonomy" id="28042"/>
    <lineage>
        <taxon>Bacteria</taxon>
        <taxon>Bacillati</taxon>
        <taxon>Actinomycetota</taxon>
        <taxon>Actinomycetes</taxon>
        <taxon>Pseudonocardiales</taxon>
        <taxon>Pseudonocardiaceae</taxon>
        <taxon>Saccharopolyspora</taxon>
    </lineage>
</organism>
<name>A0A073AWP5_9PSEU</name>
<sequence>MNYFELPEFAGIYLEDSYVLGITEESGVLEFSVDFVLTESHPRYRPPRPGEQNCYVTGALTFEAGAKVEWIERTGQVYTDAAGEEDLGNIDYLLLEDGHWRAGGDWGEVVVHTDRPPRVTLDT</sequence>
<protein>
    <submittedName>
        <fullName evidence="1">Uncharacterized protein</fullName>
    </submittedName>
</protein>
<dbReference type="AlphaFoldDB" id="A0A073AWP5"/>
<dbReference type="EMBL" id="JNVU01000035">
    <property type="protein sequence ID" value="KEI43746.1"/>
    <property type="molecule type" value="Genomic_DNA"/>
</dbReference>
<accession>A0A073AWP5</accession>
<proteinExistence type="predicted"/>
<comment type="caution">
    <text evidence="1">The sequence shown here is derived from an EMBL/GenBank/DDBJ whole genome shotgun (WGS) entry which is preliminary data.</text>
</comment>
<dbReference type="Proteomes" id="UP000031419">
    <property type="component" value="Unassembled WGS sequence"/>
</dbReference>
<evidence type="ECO:0000313" key="2">
    <source>
        <dbReference type="Proteomes" id="UP000031419"/>
    </source>
</evidence>
<dbReference type="eggNOG" id="ENOG50330V0">
    <property type="taxonomic scope" value="Bacteria"/>
</dbReference>